<dbReference type="InterPro" id="IPR011598">
    <property type="entry name" value="bHLH_dom"/>
</dbReference>
<dbReference type="GO" id="GO:0005634">
    <property type="term" value="C:nucleus"/>
    <property type="evidence" value="ECO:0007669"/>
    <property type="project" value="UniProtKB-SubCell"/>
</dbReference>
<evidence type="ECO:0000313" key="8">
    <source>
        <dbReference type="Proteomes" id="UP001497497"/>
    </source>
</evidence>
<sequence length="67" mass="7974">RQYSRRIKQLIHPFTVAGTREVHNQLEKNRRKQLRECFNHLQQCVPSLENKRVATQSILQGAIKHIK</sequence>
<dbReference type="PROSITE" id="PS50888">
    <property type="entry name" value="BHLH"/>
    <property type="match status" value="1"/>
</dbReference>
<evidence type="ECO:0000313" key="7">
    <source>
        <dbReference type="EMBL" id="CAL1534679.1"/>
    </source>
</evidence>
<dbReference type="PANTHER" id="PTHR11969">
    <property type="entry name" value="MAX DIMERIZATION, MAD"/>
    <property type="match status" value="1"/>
</dbReference>
<gene>
    <name evidence="7" type="ORF">GSLYS_00008639001</name>
</gene>
<evidence type="ECO:0000256" key="4">
    <source>
        <dbReference type="ARBA" id="ARBA00023163"/>
    </source>
</evidence>
<dbReference type="Pfam" id="PF00010">
    <property type="entry name" value="HLH"/>
    <property type="match status" value="1"/>
</dbReference>
<feature type="domain" description="BHLH" evidence="6">
    <location>
        <begin position="18"/>
        <end position="67"/>
    </location>
</feature>
<comment type="subcellular location">
    <subcellularLocation>
        <location evidence="1">Nucleus</location>
    </subcellularLocation>
</comment>
<name>A0AAV2HKX4_LYMST</name>
<evidence type="ECO:0000256" key="5">
    <source>
        <dbReference type="ARBA" id="ARBA00023242"/>
    </source>
</evidence>
<organism evidence="7 8">
    <name type="scientific">Lymnaea stagnalis</name>
    <name type="common">Great pond snail</name>
    <name type="synonym">Helix stagnalis</name>
    <dbReference type="NCBI Taxonomy" id="6523"/>
    <lineage>
        <taxon>Eukaryota</taxon>
        <taxon>Metazoa</taxon>
        <taxon>Spiralia</taxon>
        <taxon>Lophotrochozoa</taxon>
        <taxon>Mollusca</taxon>
        <taxon>Gastropoda</taxon>
        <taxon>Heterobranchia</taxon>
        <taxon>Euthyneura</taxon>
        <taxon>Panpulmonata</taxon>
        <taxon>Hygrophila</taxon>
        <taxon>Lymnaeoidea</taxon>
        <taxon>Lymnaeidae</taxon>
        <taxon>Lymnaea</taxon>
    </lineage>
</organism>
<evidence type="ECO:0000256" key="1">
    <source>
        <dbReference type="ARBA" id="ARBA00004123"/>
    </source>
</evidence>
<proteinExistence type="predicted"/>
<evidence type="ECO:0000256" key="3">
    <source>
        <dbReference type="ARBA" id="ARBA00023125"/>
    </source>
</evidence>
<keyword evidence="4" id="KW-0804">Transcription</keyword>
<dbReference type="AlphaFoldDB" id="A0AAV2HKX4"/>
<dbReference type="SMART" id="SM00353">
    <property type="entry name" value="HLH"/>
    <property type="match status" value="1"/>
</dbReference>
<comment type="caution">
    <text evidence="7">The sequence shown here is derived from an EMBL/GenBank/DDBJ whole genome shotgun (WGS) entry which is preliminary data.</text>
</comment>
<feature type="non-terminal residue" evidence="7">
    <location>
        <position position="67"/>
    </location>
</feature>
<protein>
    <recommendedName>
        <fullName evidence="6">BHLH domain-containing protein</fullName>
    </recommendedName>
</protein>
<dbReference type="EMBL" id="CAXITT010000179">
    <property type="protein sequence ID" value="CAL1534679.1"/>
    <property type="molecule type" value="Genomic_DNA"/>
</dbReference>
<dbReference type="GO" id="GO:0000978">
    <property type="term" value="F:RNA polymerase II cis-regulatory region sequence-specific DNA binding"/>
    <property type="evidence" value="ECO:0007669"/>
    <property type="project" value="TreeGrafter"/>
</dbReference>
<dbReference type="GO" id="GO:0046983">
    <property type="term" value="F:protein dimerization activity"/>
    <property type="evidence" value="ECO:0007669"/>
    <property type="project" value="InterPro"/>
</dbReference>
<dbReference type="SUPFAM" id="SSF47459">
    <property type="entry name" value="HLH, helix-loop-helix DNA-binding domain"/>
    <property type="match status" value="1"/>
</dbReference>
<keyword evidence="5" id="KW-0539">Nucleus</keyword>
<evidence type="ECO:0000256" key="2">
    <source>
        <dbReference type="ARBA" id="ARBA00023015"/>
    </source>
</evidence>
<keyword evidence="3" id="KW-0238">DNA-binding</keyword>
<keyword evidence="8" id="KW-1185">Reference proteome</keyword>
<reference evidence="7 8" key="1">
    <citation type="submission" date="2024-04" db="EMBL/GenBank/DDBJ databases">
        <authorList>
            <consortium name="Genoscope - CEA"/>
            <person name="William W."/>
        </authorList>
    </citation>
    <scope>NUCLEOTIDE SEQUENCE [LARGE SCALE GENOMIC DNA]</scope>
</reference>
<feature type="non-terminal residue" evidence="7">
    <location>
        <position position="1"/>
    </location>
</feature>
<dbReference type="InterPro" id="IPR036638">
    <property type="entry name" value="HLH_DNA-bd_sf"/>
</dbReference>
<keyword evidence="2" id="KW-0805">Transcription regulation</keyword>
<accession>A0AAV2HKX4</accession>
<dbReference type="PANTHER" id="PTHR11969:SF54">
    <property type="entry name" value="MAD-LIKE PROTEIN 1"/>
    <property type="match status" value="1"/>
</dbReference>
<evidence type="ECO:0000259" key="6">
    <source>
        <dbReference type="PROSITE" id="PS50888"/>
    </source>
</evidence>
<dbReference type="Proteomes" id="UP001497497">
    <property type="component" value="Unassembled WGS sequence"/>
</dbReference>
<dbReference type="GO" id="GO:0000981">
    <property type="term" value="F:DNA-binding transcription factor activity, RNA polymerase II-specific"/>
    <property type="evidence" value="ECO:0007669"/>
    <property type="project" value="TreeGrafter"/>
</dbReference>
<dbReference type="Gene3D" id="4.10.280.10">
    <property type="entry name" value="Helix-loop-helix DNA-binding domain"/>
    <property type="match status" value="1"/>
</dbReference>